<accession>A0A3D9L4I0</accession>
<reference evidence="2 3" key="1">
    <citation type="submission" date="2018-07" db="EMBL/GenBank/DDBJ databases">
        <title>Genomic Encyclopedia of Type Strains, Phase IV (KMG-IV): sequencing the most valuable type-strain genomes for metagenomic binning, comparative biology and taxonomic classification.</title>
        <authorList>
            <person name="Goeker M."/>
        </authorList>
    </citation>
    <scope>NUCLEOTIDE SEQUENCE [LARGE SCALE GENOMIC DNA]</scope>
    <source>
        <strain evidence="2 3">DSM 4134</strain>
    </source>
</reference>
<sequence>MENSWYSLDVSPVWVFAAVLLAGGLSVLLYSKTSRPWGKKANILLGFLRLTGIFLILLLLLNPVLQLFINETTKPLVVLAVDNSESILMRNTNATANDINSWVLNLKEQLSSKHSVAVQPMSGHFSDSLTFDGKTSNISALLRQIENDYEDHNLSAIILASDGIYNQGQSPAFLTYNQPIYTLGLGDTIPPKDIAIRNVRNNQVAYQGNQFPVMVTLYQKGFTGEQITLTIKEGNQTLASKNLKLTAPIVETDFLLQANDAGFRRLTLICESLPGESSQENNVRDIYIDVIEGKDQILILAPAPHPDISALRQAIASASNYETSVFIPGLTEKPTLLKYDLIIEHQAFSGVNYGNFESDGKWYIFGPRTRASLTNQLADVVSIQTRGNKKDLVRGAYNTAFSKFELNEELVELFTTYPPIQAPFGTYQLSDIAEALLFQTIGSVTTDRPLMAFASRGGQKTAVTTGSGIWKWRLQEAATEEKAELFDELIVKTVQYLSIKENKDRFRVKPRDEQYTIGERVMIDTEVYSEIYERIYGNKITLTVTDDVGNASVHELVDSQGSSSFNLGSMPAGIYSYRASTTINGKPASRSGSFAVRDIQLENINLTANHNALKSISNKSGGQFFHFSERNGLLRELESANFQNLITTEKESFPLIRNWWIILIITFVFSAEWFMRKYLGAY</sequence>
<feature type="transmembrane region" description="Helical" evidence="1">
    <location>
        <begin position="658"/>
        <end position="675"/>
    </location>
</feature>
<dbReference type="Proteomes" id="UP000256779">
    <property type="component" value="Unassembled WGS sequence"/>
</dbReference>
<proteinExistence type="predicted"/>
<keyword evidence="1" id="KW-0812">Transmembrane</keyword>
<dbReference type="RefSeq" id="WP_115867857.1">
    <property type="nucleotide sequence ID" value="NZ_QREG01000007.1"/>
</dbReference>
<feature type="transmembrane region" description="Helical" evidence="1">
    <location>
        <begin position="43"/>
        <end position="65"/>
    </location>
</feature>
<keyword evidence="1" id="KW-0472">Membrane</keyword>
<organism evidence="2 3">
    <name type="scientific">Marinoscillum furvescens DSM 4134</name>
    <dbReference type="NCBI Taxonomy" id="1122208"/>
    <lineage>
        <taxon>Bacteria</taxon>
        <taxon>Pseudomonadati</taxon>
        <taxon>Bacteroidota</taxon>
        <taxon>Cytophagia</taxon>
        <taxon>Cytophagales</taxon>
        <taxon>Reichenbachiellaceae</taxon>
        <taxon>Marinoscillum</taxon>
    </lineage>
</organism>
<evidence type="ECO:0000313" key="3">
    <source>
        <dbReference type="Proteomes" id="UP000256779"/>
    </source>
</evidence>
<feature type="transmembrane region" description="Helical" evidence="1">
    <location>
        <begin position="12"/>
        <end position="31"/>
    </location>
</feature>
<dbReference type="PANTHER" id="PTHR37947:SF1">
    <property type="entry name" value="BLL2462 PROTEIN"/>
    <property type="match status" value="1"/>
</dbReference>
<dbReference type="EMBL" id="QREG01000007">
    <property type="protein sequence ID" value="RED99837.1"/>
    <property type="molecule type" value="Genomic_DNA"/>
</dbReference>
<comment type="caution">
    <text evidence="2">The sequence shown here is derived from an EMBL/GenBank/DDBJ whole genome shotgun (WGS) entry which is preliminary data.</text>
</comment>
<dbReference type="AlphaFoldDB" id="A0A3D9L4I0"/>
<protein>
    <recommendedName>
        <fullName evidence="4">VWA domain-containing protein</fullName>
    </recommendedName>
</protein>
<dbReference type="PANTHER" id="PTHR37947">
    <property type="entry name" value="BLL2462 PROTEIN"/>
    <property type="match status" value="1"/>
</dbReference>
<evidence type="ECO:0000256" key="1">
    <source>
        <dbReference type="SAM" id="Phobius"/>
    </source>
</evidence>
<evidence type="ECO:0000313" key="2">
    <source>
        <dbReference type="EMBL" id="RED99837.1"/>
    </source>
</evidence>
<keyword evidence="1" id="KW-1133">Transmembrane helix</keyword>
<name>A0A3D9L4I0_MARFU</name>
<dbReference type="OrthoDB" id="9763076at2"/>
<evidence type="ECO:0008006" key="4">
    <source>
        <dbReference type="Google" id="ProtNLM"/>
    </source>
</evidence>
<gene>
    <name evidence="2" type="ORF">C7460_107120</name>
</gene>
<keyword evidence="3" id="KW-1185">Reference proteome</keyword>